<dbReference type="STRING" id="77044.A0A1S7UIB4"/>
<dbReference type="InterPro" id="IPR038305">
    <property type="entry name" value="HeLo_sf"/>
</dbReference>
<reference evidence="3" key="1">
    <citation type="submission" date="2016-03" db="EMBL/GenBank/DDBJ databases">
        <title>Draft genome sequence of Rosellinia necatrix.</title>
        <authorList>
            <person name="Kanematsu S."/>
        </authorList>
    </citation>
    <scope>NUCLEOTIDE SEQUENCE [LARGE SCALE GENOMIC DNA]</scope>
    <source>
        <strain evidence="3">W97</strain>
    </source>
</reference>
<evidence type="ECO:0000259" key="2">
    <source>
        <dbReference type="PROSITE" id="PS50837"/>
    </source>
</evidence>
<sequence length="753" mass="85120">MEAAGLGVGVIGLVSLFNTCIDVVERWDSYKAFGLELGSLRARLNADRVRFRQWGEHVGIGEGKQGGHQHSALNDPSVRSAIDLILNSIKNIDNDARKAAPHLGDFSALTGLDLGVGNIAPDLILEKTSRRGRLGWALGGKARTLTLIGSFEALVQKLYDLIPPTSDTIKSDGATTSIEDALADLAKYIHNETQEVLRDWLDAPDAKRNYDDFVLRRLDGTCEWILGRPEFQQWQSFSPEHPNILWINGPPGYGKTILCARIVEHLLVNSQRNTAYFFFSSEIDGREDPYVVIRSWISQLVHQTQQAFNMAQGKWEASDGRTASKLDIKALFNDVIRNLPPSTFIVDGLDECADVDQRDILFNFLEFLTSIVSKSKSQLLVVSRNDYRIREGLGASNHDMKQIFTEFQIFPTHVIDDASAFSLDIIGRKLGNKSTTQQEELANKLVDRCEAMFLAIKLLEDDLRGGRNLKQLRRTIDQAPSKLDHIYDRNWERIQHLETDSKQRAFLILRWVTFAIRPLTVLEITECLLIPDTEDSEIDYEELPDVIDKIYINTEILELCNSLIEIRTEPNSDLCSSTIHLTHFSVRQYILCHMLSHGTNLVINEQLRASNESIHNNALAQTCLRYLTLDQTWKKLQPKKNSNTMIQAFRDYATNLWYHHVKRGVSNSAETIQQINAFFQFSNPKWDSWRKHSADFIQNSILSLEKEDPIGNPVLYASVLGLFETVDHLIEKEGLEVDLVGSSGTTALIAVSS</sequence>
<dbReference type="Gene3D" id="1.20.120.1020">
    <property type="entry name" value="Prion-inhibition and propagation, HeLo domain"/>
    <property type="match status" value="1"/>
</dbReference>
<dbReference type="Pfam" id="PF22939">
    <property type="entry name" value="WHD_GPIID"/>
    <property type="match status" value="1"/>
</dbReference>
<evidence type="ECO:0000313" key="3">
    <source>
        <dbReference type="EMBL" id="GAP82969.2"/>
    </source>
</evidence>
<proteinExistence type="predicted"/>
<gene>
    <name evidence="3" type="ORF">SAMD00023353_0105010</name>
</gene>
<dbReference type="OMA" id="TSTRIMI"/>
<evidence type="ECO:0000256" key="1">
    <source>
        <dbReference type="ARBA" id="ARBA00022737"/>
    </source>
</evidence>
<accession>A0A1S7UIB4</accession>
<dbReference type="InterPro" id="IPR056884">
    <property type="entry name" value="NPHP3-like_N"/>
</dbReference>
<dbReference type="Proteomes" id="UP000054516">
    <property type="component" value="Unassembled WGS sequence"/>
</dbReference>
<name>A0A1S7UIB4_ROSNE</name>
<dbReference type="PANTHER" id="PTHR10039:SF14">
    <property type="entry name" value="NACHT DOMAIN-CONTAINING PROTEIN"/>
    <property type="match status" value="1"/>
</dbReference>
<dbReference type="Gene3D" id="3.40.50.300">
    <property type="entry name" value="P-loop containing nucleotide triphosphate hydrolases"/>
    <property type="match status" value="1"/>
</dbReference>
<dbReference type="InterPro" id="IPR007111">
    <property type="entry name" value="NACHT_NTPase"/>
</dbReference>
<dbReference type="AlphaFoldDB" id="A0A1S7UIB4"/>
<dbReference type="Pfam" id="PF24883">
    <property type="entry name" value="NPHP3_N"/>
    <property type="match status" value="1"/>
</dbReference>
<dbReference type="EMBL" id="DF977446">
    <property type="protein sequence ID" value="GAP82969.2"/>
    <property type="molecule type" value="Genomic_DNA"/>
</dbReference>
<dbReference type="InterPro" id="IPR029498">
    <property type="entry name" value="HeLo_dom"/>
</dbReference>
<organism evidence="3">
    <name type="scientific">Rosellinia necatrix</name>
    <name type="common">White root-rot fungus</name>
    <dbReference type="NCBI Taxonomy" id="77044"/>
    <lineage>
        <taxon>Eukaryota</taxon>
        <taxon>Fungi</taxon>
        <taxon>Dikarya</taxon>
        <taxon>Ascomycota</taxon>
        <taxon>Pezizomycotina</taxon>
        <taxon>Sordariomycetes</taxon>
        <taxon>Xylariomycetidae</taxon>
        <taxon>Xylariales</taxon>
        <taxon>Xylariaceae</taxon>
        <taxon>Rosellinia</taxon>
    </lineage>
</organism>
<dbReference type="InterPro" id="IPR027417">
    <property type="entry name" value="P-loop_NTPase"/>
</dbReference>
<keyword evidence="1" id="KW-0677">Repeat</keyword>
<protein>
    <submittedName>
        <fullName evidence="3">Putative NACHT nucleoside triphosphatase</fullName>
    </submittedName>
</protein>
<dbReference type="OrthoDB" id="539213at2759"/>
<dbReference type="Pfam" id="PF14479">
    <property type="entry name" value="HeLo"/>
    <property type="match status" value="1"/>
</dbReference>
<dbReference type="InterPro" id="IPR054471">
    <property type="entry name" value="GPIID_WHD"/>
</dbReference>
<dbReference type="PROSITE" id="PS50837">
    <property type="entry name" value="NACHT"/>
    <property type="match status" value="1"/>
</dbReference>
<keyword evidence="4" id="KW-1185">Reference proteome</keyword>
<dbReference type="SUPFAM" id="SSF52540">
    <property type="entry name" value="P-loop containing nucleoside triphosphate hydrolases"/>
    <property type="match status" value="1"/>
</dbReference>
<dbReference type="PANTHER" id="PTHR10039">
    <property type="entry name" value="AMELOGENIN"/>
    <property type="match status" value="1"/>
</dbReference>
<evidence type="ECO:0000313" key="4">
    <source>
        <dbReference type="Proteomes" id="UP000054516"/>
    </source>
</evidence>
<feature type="domain" description="NACHT" evidence="2">
    <location>
        <begin position="243"/>
        <end position="386"/>
    </location>
</feature>